<evidence type="ECO:0000313" key="2">
    <source>
        <dbReference type="EMBL" id="ACL41962.1"/>
    </source>
</evidence>
<protein>
    <submittedName>
        <fullName evidence="2">Uncharacterized protein</fullName>
    </submittedName>
</protein>
<reference evidence="2" key="1">
    <citation type="submission" date="2009-01" db="EMBL/GenBank/DDBJ databases">
        <title>Complete sequence of plasmid1 of Arthrobacter chlorophenolicus A6.</title>
        <authorList>
            <consortium name="US DOE Joint Genome Institute"/>
            <person name="Lucas S."/>
            <person name="Copeland A."/>
            <person name="Lapidus A."/>
            <person name="Glavina del Rio T."/>
            <person name="Tice H."/>
            <person name="Bruce D."/>
            <person name="Goodwin L."/>
            <person name="Pitluck S."/>
            <person name="Goltsman E."/>
            <person name="Clum A."/>
            <person name="Larimer F."/>
            <person name="Land M."/>
            <person name="Hauser L."/>
            <person name="Kyrpides N."/>
            <person name="Mikhailova N."/>
            <person name="Jansson J."/>
            <person name="Richardson P."/>
        </authorList>
    </citation>
    <scope>NUCLEOTIDE SEQUENCE [LARGE SCALE GENOMIC DNA]</scope>
    <source>
        <strain evidence="2">A6</strain>
        <plasmid evidence="2">pACHL01</plasmid>
    </source>
</reference>
<name>B8HHR5_PSECP</name>
<gene>
    <name evidence="2" type="ordered locus">Achl_4011</name>
</gene>
<dbReference type="Proteomes" id="UP000002505">
    <property type="component" value="Plasmid pACHL01"/>
</dbReference>
<sequence length="102" mass="10970">MAWGHSGKCKSCIQPNKATDRKKTAKPVEVPAAAPQEGEEEEDRPDFYLADAISGLNAFLAARRRRLGTRPALPVASLSPAGSRRRPAQARPAAPRPQKKAA</sequence>
<keyword evidence="3" id="KW-1185">Reference proteome</keyword>
<evidence type="ECO:0000256" key="1">
    <source>
        <dbReference type="SAM" id="MobiDB-lite"/>
    </source>
</evidence>
<feature type="region of interest" description="Disordered" evidence="1">
    <location>
        <begin position="69"/>
        <end position="102"/>
    </location>
</feature>
<accession>B8HHR5</accession>
<proteinExistence type="predicted"/>
<organism evidence="2 3">
    <name type="scientific">Pseudarthrobacter chlorophenolicus (strain ATCC 700700 / DSM 12829 / CIP 107037 / JCM 12360 / KCTC 9906 / NCIMB 13794 / A6)</name>
    <name type="common">Arthrobacter chlorophenolicus</name>
    <dbReference type="NCBI Taxonomy" id="452863"/>
    <lineage>
        <taxon>Bacteria</taxon>
        <taxon>Bacillati</taxon>
        <taxon>Actinomycetota</taxon>
        <taxon>Actinomycetes</taxon>
        <taxon>Micrococcales</taxon>
        <taxon>Micrococcaceae</taxon>
        <taxon>Pseudarthrobacter</taxon>
    </lineage>
</organism>
<dbReference type="EMBL" id="CP001342">
    <property type="protein sequence ID" value="ACL41962.1"/>
    <property type="molecule type" value="Genomic_DNA"/>
</dbReference>
<dbReference type="HOGENOM" id="CLU_2271581_0_0_11"/>
<keyword evidence="2" id="KW-0614">Plasmid</keyword>
<evidence type="ECO:0000313" key="3">
    <source>
        <dbReference type="Proteomes" id="UP000002505"/>
    </source>
</evidence>
<dbReference type="KEGG" id="ach:Achl_4011"/>
<dbReference type="AlphaFoldDB" id="B8HHR5"/>
<geneLocation type="plasmid" evidence="2 3">
    <name>pACHL01</name>
</geneLocation>
<feature type="compositionally biased region" description="Low complexity" evidence="1">
    <location>
        <begin position="27"/>
        <end position="36"/>
    </location>
</feature>
<feature type="region of interest" description="Disordered" evidence="1">
    <location>
        <begin position="1"/>
        <end position="45"/>
    </location>
</feature>